<dbReference type="InterPro" id="IPR020904">
    <property type="entry name" value="Sc_DH/Rdtase_CS"/>
</dbReference>
<dbReference type="PRINTS" id="PR00081">
    <property type="entry name" value="GDHRDH"/>
</dbReference>
<organism evidence="3 4">
    <name type="scientific">Actinoallomurus liliacearum</name>
    <dbReference type="NCBI Taxonomy" id="1080073"/>
    <lineage>
        <taxon>Bacteria</taxon>
        <taxon>Bacillati</taxon>
        <taxon>Actinomycetota</taxon>
        <taxon>Actinomycetes</taxon>
        <taxon>Streptosporangiales</taxon>
        <taxon>Thermomonosporaceae</taxon>
        <taxon>Actinoallomurus</taxon>
    </lineage>
</organism>
<dbReference type="CDD" id="cd05233">
    <property type="entry name" value="SDR_c"/>
    <property type="match status" value="1"/>
</dbReference>
<gene>
    <name evidence="3" type="ORF">GCM10023195_33580</name>
</gene>
<accession>A0ABP8TL42</accession>
<dbReference type="PANTHER" id="PTHR43477">
    <property type="entry name" value="DIHYDROANTICAPSIN 7-DEHYDROGENASE"/>
    <property type="match status" value="1"/>
</dbReference>
<comment type="similarity">
    <text evidence="1">Belongs to the short-chain dehydrogenases/reductases (SDR) family.</text>
</comment>
<proteinExistence type="inferred from homology"/>
<dbReference type="PROSITE" id="PS00061">
    <property type="entry name" value="ADH_SHORT"/>
    <property type="match status" value="1"/>
</dbReference>
<evidence type="ECO:0000313" key="4">
    <source>
        <dbReference type="Proteomes" id="UP001500212"/>
    </source>
</evidence>
<dbReference type="PANTHER" id="PTHR43477:SF1">
    <property type="entry name" value="DIHYDROANTICAPSIN 7-DEHYDROGENASE"/>
    <property type="match status" value="1"/>
</dbReference>
<dbReference type="SUPFAM" id="SSF51735">
    <property type="entry name" value="NAD(P)-binding Rossmann-fold domains"/>
    <property type="match status" value="1"/>
</dbReference>
<dbReference type="PRINTS" id="PR00080">
    <property type="entry name" value="SDRFAMILY"/>
</dbReference>
<dbReference type="Gene3D" id="3.40.50.720">
    <property type="entry name" value="NAD(P)-binding Rossmann-like Domain"/>
    <property type="match status" value="1"/>
</dbReference>
<comment type="caution">
    <text evidence="3">The sequence shown here is derived from an EMBL/GenBank/DDBJ whole genome shotgun (WGS) entry which is preliminary data.</text>
</comment>
<dbReference type="Proteomes" id="UP001500212">
    <property type="component" value="Unassembled WGS sequence"/>
</dbReference>
<sequence length="248" mass="26073">MSQRFAAKVALITGAASGIGRATTLRLVGEGATVFAVDLDAERLKETASLADGTVTTRTADVSDPATCAAVVQECVDAYSRIDVLGNIAGVARSDHFTELTVEQYRRLMGVNVDACFFLSQAAMPYLLETGGNIINIASSAGLVGQAYTVAYCASKGAVIQMTRALAMEYVKRGIRVNAIAPGVIDTPLIQKWEFPADVEVDLLMRYAPLRNAGEAEDVASLFAYVASDEGRSIHGAVLSVDNGMAAG</sequence>
<evidence type="ECO:0000256" key="2">
    <source>
        <dbReference type="ARBA" id="ARBA00023002"/>
    </source>
</evidence>
<dbReference type="Pfam" id="PF13561">
    <property type="entry name" value="adh_short_C2"/>
    <property type="match status" value="1"/>
</dbReference>
<name>A0ABP8TL42_9ACTN</name>
<keyword evidence="4" id="KW-1185">Reference proteome</keyword>
<protein>
    <submittedName>
        <fullName evidence="3">SDR family oxidoreductase</fullName>
    </submittedName>
</protein>
<dbReference type="EMBL" id="BAABHJ010000008">
    <property type="protein sequence ID" value="GAA4608543.1"/>
    <property type="molecule type" value="Genomic_DNA"/>
</dbReference>
<reference evidence="4" key="1">
    <citation type="journal article" date="2019" name="Int. J. Syst. Evol. Microbiol.">
        <title>The Global Catalogue of Microorganisms (GCM) 10K type strain sequencing project: providing services to taxonomists for standard genome sequencing and annotation.</title>
        <authorList>
            <consortium name="The Broad Institute Genomics Platform"/>
            <consortium name="The Broad Institute Genome Sequencing Center for Infectious Disease"/>
            <person name="Wu L."/>
            <person name="Ma J."/>
        </authorList>
    </citation>
    <scope>NUCLEOTIDE SEQUENCE [LARGE SCALE GENOMIC DNA]</scope>
    <source>
        <strain evidence="4">JCM 17938</strain>
    </source>
</reference>
<dbReference type="InterPro" id="IPR051122">
    <property type="entry name" value="SDR_DHRS6-like"/>
</dbReference>
<keyword evidence="2" id="KW-0560">Oxidoreductase</keyword>
<dbReference type="InterPro" id="IPR036291">
    <property type="entry name" value="NAD(P)-bd_dom_sf"/>
</dbReference>
<dbReference type="InterPro" id="IPR002347">
    <property type="entry name" value="SDR_fam"/>
</dbReference>
<dbReference type="RefSeq" id="WP_345354475.1">
    <property type="nucleotide sequence ID" value="NZ_BAABHJ010000008.1"/>
</dbReference>
<evidence type="ECO:0000313" key="3">
    <source>
        <dbReference type="EMBL" id="GAA4608543.1"/>
    </source>
</evidence>
<evidence type="ECO:0000256" key="1">
    <source>
        <dbReference type="ARBA" id="ARBA00006484"/>
    </source>
</evidence>